<sequence length="462" mass="50574">MSAKGSAALPSFKARVLGAGSWTLLGHFLSLVLRFVGTLVLSRLFYPEIFGLLSIIAAVQMIITLLTDIGLRQAVVQSKYGDESSFLNTAWTVQVLRGFAIWSAGILISGGLWLASSFGLLAKGAVYNHPDLPVYIAVASASAALLGFQSMKSITASRLLQPKRLVFIDLTVQAAALVFNIAFGWLTRSIWAYIAGLIFSSAVTVWLTHAYLPGSRDRFGWNRSALRELLRFGRWTFASSALSAFTINGDRLLLGAWVAAPIMGYYSIAANLCSIAEGASNQLFGNVAFPALSEAARDSSARLRHVYIRMRWLTDPGLLFMAGFLFATGELLVSILYDPRYASAGWMLRYLSFGLVFCRYGISQSAFLALGRPDRVLAISCAKLISLFCFVPVMFFSFGLDGAVIGFAIHMLPVSMLILYFNWEHHLHSLRLEVTVLVAWSAGWLVGLGIVELLSTCCRLVR</sequence>
<feature type="transmembrane region" description="Helical" evidence="7">
    <location>
        <begin position="349"/>
        <end position="370"/>
    </location>
</feature>
<feature type="transmembrane region" description="Helical" evidence="7">
    <location>
        <begin position="99"/>
        <end position="122"/>
    </location>
</feature>
<feature type="transmembrane region" description="Helical" evidence="7">
    <location>
        <begin position="318"/>
        <end position="337"/>
    </location>
</feature>
<comment type="similarity">
    <text evidence="2">Belongs to the polysaccharide synthase family.</text>
</comment>
<dbReference type="PANTHER" id="PTHR30250">
    <property type="entry name" value="PST FAMILY PREDICTED COLANIC ACID TRANSPORTER"/>
    <property type="match status" value="1"/>
</dbReference>
<dbReference type="EMBL" id="CP030057">
    <property type="protein sequence ID" value="QOZ59548.1"/>
    <property type="molecule type" value="Genomic_DNA"/>
</dbReference>
<feature type="transmembrane region" description="Helical" evidence="7">
    <location>
        <begin position="49"/>
        <end position="71"/>
    </location>
</feature>
<feature type="transmembrane region" description="Helical" evidence="7">
    <location>
        <begin position="254"/>
        <end position="273"/>
    </location>
</feature>
<evidence type="ECO:0000256" key="5">
    <source>
        <dbReference type="ARBA" id="ARBA00022989"/>
    </source>
</evidence>
<dbReference type="InterPro" id="IPR050833">
    <property type="entry name" value="Poly_Biosynth_Transport"/>
</dbReference>
<gene>
    <name evidence="8" type="ORF">XH86_13010</name>
</gene>
<feature type="transmembrane region" description="Helical" evidence="7">
    <location>
        <begin position="404"/>
        <end position="422"/>
    </location>
</feature>
<feature type="transmembrane region" description="Helical" evidence="7">
    <location>
        <begin position="377"/>
        <end position="398"/>
    </location>
</feature>
<comment type="subcellular location">
    <subcellularLocation>
        <location evidence="1">Cell membrane</location>
        <topology evidence="1">Multi-pass membrane protein</topology>
    </subcellularLocation>
</comment>
<feature type="transmembrane region" description="Helical" evidence="7">
    <location>
        <begin position="434"/>
        <end position="454"/>
    </location>
</feature>
<evidence type="ECO:0000256" key="3">
    <source>
        <dbReference type="ARBA" id="ARBA00022475"/>
    </source>
</evidence>
<evidence type="ECO:0000256" key="2">
    <source>
        <dbReference type="ARBA" id="ARBA00007430"/>
    </source>
</evidence>
<dbReference type="Pfam" id="PF13440">
    <property type="entry name" value="Polysacc_synt_3"/>
    <property type="match status" value="1"/>
</dbReference>
<evidence type="ECO:0000313" key="8">
    <source>
        <dbReference type="EMBL" id="QOZ59548.1"/>
    </source>
</evidence>
<feature type="transmembrane region" description="Helical" evidence="7">
    <location>
        <begin position="12"/>
        <end position="37"/>
    </location>
</feature>
<keyword evidence="4 7" id="KW-0812">Transmembrane</keyword>
<evidence type="ECO:0008006" key="10">
    <source>
        <dbReference type="Google" id="ProtNLM"/>
    </source>
</evidence>
<organism evidence="8 9">
    <name type="scientific">Bradyrhizobium guangdongense</name>
    <dbReference type="NCBI Taxonomy" id="1325090"/>
    <lineage>
        <taxon>Bacteria</taxon>
        <taxon>Pseudomonadati</taxon>
        <taxon>Pseudomonadota</taxon>
        <taxon>Alphaproteobacteria</taxon>
        <taxon>Hyphomicrobiales</taxon>
        <taxon>Nitrobacteraceae</taxon>
        <taxon>Bradyrhizobium</taxon>
    </lineage>
</organism>
<evidence type="ECO:0000256" key="1">
    <source>
        <dbReference type="ARBA" id="ARBA00004651"/>
    </source>
</evidence>
<accession>A0ABX6UE12</accession>
<evidence type="ECO:0000256" key="7">
    <source>
        <dbReference type="SAM" id="Phobius"/>
    </source>
</evidence>
<keyword evidence="9" id="KW-1185">Reference proteome</keyword>
<evidence type="ECO:0000313" key="9">
    <source>
        <dbReference type="Proteomes" id="UP000593880"/>
    </source>
</evidence>
<dbReference type="PANTHER" id="PTHR30250:SF10">
    <property type="entry name" value="LIPOPOLYSACCHARIDE BIOSYNTHESIS PROTEIN WZXC"/>
    <property type="match status" value="1"/>
</dbReference>
<feature type="transmembrane region" description="Helical" evidence="7">
    <location>
        <begin position="166"/>
        <end position="185"/>
    </location>
</feature>
<evidence type="ECO:0000256" key="4">
    <source>
        <dbReference type="ARBA" id="ARBA00022692"/>
    </source>
</evidence>
<feature type="transmembrane region" description="Helical" evidence="7">
    <location>
        <begin position="134"/>
        <end position="154"/>
    </location>
</feature>
<protein>
    <recommendedName>
        <fullName evidence="10">Polysaccharide biosynthesis protein</fullName>
    </recommendedName>
</protein>
<keyword evidence="6 7" id="KW-0472">Membrane</keyword>
<proteinExistence type="inferred from homology"/>
<name>A0ABX6UE12_9BRAD</name>
<evidence type="ECO:0000256" key="6">
    <source>
        <dbReference type="ARBA" id="ARBA00023136"/>
    </source>
</evidence>
<keyword evidence="3" id="KW-1003">Cell membrane</keyword>
<feature type="transmembrane region" description="Helical" evidence="7">
    <location>
        <begin position="191"/>
        <end position="212"/>
    </location>
</feature>
<reference evidence="8 9" key="1">
    <citation type="submission" date="2018-06" db="EMBL/GenBank/DDBJ databases">
        <title>Comparative genomics of rhizobia nodulating Arachis hypogaea in China.</title>
        <authorList>
            <person name="Li Y."/>
        </authorList>
    </citation>
    <scope>NUCLEOTIDE SEQUENCE [LARGE SCALE GENOMIC DNA]</scope>
    <source>
        <strain evidence="8 9">CCBAU 51658</strain>
    </source>
</reference>
<dbReference type="Proteomes" id="UP000593880">
    <property type="component" value="Chromosome"/>
</dbReference>
<keyword evidence="5 7" id="KW-1133">Transmembrane helix</keyword>